<name>A0A919CPU3_9PROT</name>
<dbReference type="SUPFAM" id="SSF55785">
    <property type="entry name" value="PYP-like sensor domain (PAS domain)"/>
    <property type="match status" value="1"/>
</dbReference>
<dbReference type="GO" id="GO:0003677">
    <property type="term" value="F:DNA binding"/>
    <property type="evidence" value="ECO:0007669"/>
    <property type="project" value="InterPro"/>
</dbReference>
<feature type="domain" description="PAS" evidence="1">
    <location>
        <begin position="23"/>
        <end position="79"/>
    </location>
</feature>
<proteinExistence type="predicted"/>
<dbReference type="InterPro" id="IPR013767">
    <property type="entry name" value="PAS_fold"/>
</dbReference>
<dbReference type="Gene3D" id="1.10.10.10">
    <property type="entry name" value="Winged helix-like DNA-binding domain superfamily/Winged helix DNA-binding domain"/>
    <property type="match status" value="1"/>
</dbReference>
<dbReference type="EMBL" id="BMZS01000002">
    <property type="protein sequence ID" value="GHD44866.1"/>
    <property type="molecule type" value="Genomic_DNA"/>
</dbReference>
<dbReference type="InterPro" id="IPR000792">
    <property type="entry name" value="Tscrpt_reg_LuxR_C"/>
</dbReference>
<dbReference type="AlphaFoldDB" id="A0A919CPU3"/>
<dbReference type="InterPro" id="IPR016032">
    <property type="entry name" value="Sig_transdc_resp-reg_C-effctor"/>
</dbReference>
<dbReference type="PROSITE" id="PS50112">
    <property type="entry name" value="PAS"/>
    <property type="match status" value="1"/>
</dbReference>
<evidence type="ECO:0000313" key="3">
    <source>
        <dbReference type="Proteomes" id="UP000630353"/>
    </source>
</evidence>
<dbReference type="SMART" id="SM00421">
    <property type="entry name" value="HTH_LUXR"/>
    <property type="match status" value="1"/>
</dbReference>
<protein>
    <recommendedName>
        <fullName evidence="1">PAS domain-containing protein</fullName>
    </recommendedName>
</protein>
<accession>A0A919CPU3</accession>
<dbReference type="InterPro" id="IPR035965">
    <property type="entry name" value="PAS-like_dom_sf"/>
</dbReference>
<dbReference type="SUPFAM" id="SSF46894">
    <property type="entry name" value="C-terminal effector domain of the bipartite response regulators"/>
    <property type="match status" value="1"/>
</dbReference>
<evidence type="ECO:0000313" key="2">
    <source>
        <dbReference type="EMBL" id="GHD44866.1"/>
    </source>
</evidence>
<gene>
    <name evidence="2" type="ORF">GCM10017083_12780</name>
</gene>
<evidence type="ECO:0000259" key="1">
    <source>
        <dbReference type="PROSITE" id="PS50112"/>
    </source>
</evidence>
<dbReference type="Pfam" id="PF00989">
    <property type="entry name" value="PAS"/>
    <property type="match status" value="1"/>
</dbReference>
<dbReference type="GO" id="GO:0006355">
    <property type="term" value="P:regulation of DNA-templated transcription"/>
    <property type="evidence" value="ECO:0007669"/>
    <property type="project" value="InterPro"/>
</dbReference>
<keyword evidence="3" id="KW-1185">Reference proteome</keyword>
<reference evidence="2" key="1">
    <citation type="journal article" date="2014" name="Int. J. Syst. Evol. Microbiol.">
        <title>Complete genome sequence of Corynebacterium casei LMG S-19264T (=DSM 44701T), isolated from a smear-ripened cheese.</title>
        <authorList>
            <consortium name="US DOE Joint Genome Institute (JGI-PGF)"/>
            <person name="Walter F."/>
            <person name="Albersmeier A."/>
            <person name="Kalinowski J."/>
            <person name="Ruckert C."/>
        </authorList>
    </citation>
    <scope>NUCLEOTIDE SEQUENCE</scope>
    <source>
        <strain evidence="2">KCTC 42651</strain>
    </source>
</reference>
<comment type="caution">
    <text evidence="2">The sequence shown here is derived from an EMBL/GenBank/DDBJ whole genome shotgun (WGS) entry which is preliminary data.</text>
</comment>
<dbReference type="Proteomes" id="UP000630353">
    <property type="component" value="Unassembled WGS sequence"/>
</dbReference>
<reference evidence="2" key="2">
    <citation type="submission" date="2020-09" db="EMBL/GenBank/DDBJ databases">
        <authorList>
            <person name="Sun Q."/>
            <person name="Kim S."/>
        </authorList>
    </citation>
    <scope>NUCLEOTIDE SEQUENCE</scope>
    <source>
        <strain evidence="2">KCTC 42651</strain>
    </source>
</reference>
<dbReference type="Gene3D" id="3.30.450.20">
    <property type="entry name" value="PAS domain"/>
    <property type="match status" value="1"/>
</dbReference>
<dbReference type="InterPro" id="IPR000014">
    <property type="entry name" value="PAS"/>
</dbReference>
<dbReference type="InterPro" id="IPR036388">
    <property type="entry name" value="WH-like_DNA-bd_sf"/>
</dbReference>
<sequence length="232" mass="24082">MNSVMRTVTAPTLASIGNDSGPAARHLEAVLHTLKAGVAVIDEHGDVVSINRTLETVLGAADQLVVRRGRIAAVLAGENARLQAAITDCGGSAGDRSVARDIPVWGSRGTAPLIVSVCPVGEAAGSIGMNRPVLVVVVDTAPSVGLDDRFLRDAFQLTDAEALVAKRLVGGDTLSDIAAAKGITLHTARSQLKAVMSKLGVSRQSELVAMLSKCDNVLRREQAFWPPAVGHA</sequence>
<organism evidence="2 3">
    <name type="scientific">Thalassobaculum fulvum</name>
    <dbReference type="NCBI Taxonomy" id="1633335"/>
    <lineage>
        <taxon>Bacteria</taxon>
        <taxon>Pseudomonadati</taxon>
        <taxon>Pseudomonadota</taxon>
        <taxon>Alphaproteobacteria</taxon>
        <taxon>Rhodospirillales</taxon>
        <taxon>Thalassobaculaceae</taxon>
        <taxon>Thalassobaculum</taxon>
    </lineage>
</organism>